<accession>A0A8S5R0N5</accession>
<name>A0A8S5R0N5_9CAUD</name>
<evidence type="ECO:0000313" key="1">
    <source>
        <dbReference type="EMBL" id="DAE24649.1"/>
    </source>
</evidence>
<reference evidence="1" key="1">
    <citation type="journal article" date="2021" name="Proc. Natl. Acad. Sci. U.S.A.">
        <title>A Catalog of Tens of Thousands of Viruses from Human Metagenomes Reveals Hidden Associations with Chronic Diseases.</title>
        <authorList>
            <person name="Tisza M.J."/>
            <person name="Buck C.B."/>
        </authorList>
    </citation>
    <scope>NUCLEOTIDE SEQUENCE</scope>
    <source>
        <strain evidence="1">CtPVE25</strain>
    </source>
</reference>
<dbReference type="EMBL" id="BK015779">
    <property type="protein sequence ID" value="DAE24649.1"/>
    <property type="molecule type" value="Genomic_DNA"/>
</dbReference>
<proteinExistence type="predicted"/>
<protein>
    <submittedName>
        <fullName evidence="1">Uncharacterized protein</fullName>
    </submittedName>
</protein>
<organism evidence="1">
    <name type="scientific">Myoviridae sp. ctPVE25</name>
    <dbReference type="NCBI Taxonomy" id="2826649"/>
    <lineage>
        <taxon>Viruses</taxon>
        <taxon>Duplodnaviria</taxon>
        <taxon>Heunggongvirae</taxon>
        <taxon>Uroviricota</taxon>
        <taxon>Caudoviricetes</taxon>
    </lineage>
</organism>
<sequence length="114" mass="13684">MRYEQFWEQDCELVKYYRKAEKIRQDLKNQDAWLQGAYFYEALIDAAPVFRAFAKKGTKPTPYRDGPYDLFHREDREERQEAREKHDDRAKAYMEAFMVSVNQKFQEKGGEVSG</sequence>